<keyword evidence="5" id="KW-0732">Signal</keyword>
<dbReference type="Pfam" id="PF12848">
    <property type="entry name" value="ABC_tran_Xtn"/>
    <property type="match status" value="1"/>
</dbReference>
<dbReference type="InterPro" id="IPR003593">
    <property type="entry name" value="AAA+_ATPase"/>
</dbReference>
<dbReference type="Pfam" id="PF08547">
    <property type="entry name" value="CIA30"/>
    <property type="match status" value="1"/>
</dbReference>
<feature type="signal peptide" evidence="5">
    <location>
        <begin position="1"/>
        <end position="17"/>
    </location>
</feature>
<dbReference type="FunFam" id="3.40.50.300:FF:000104">
    <property type="entry name" value="ATP-binding cassette sub-family F member 3"/>
    <property type="match status" value="1"/>
</dbReference>
<dbReference type="InterPro" id="IPR008979">
    <property type="entry name" value="Galactose-bd-like_sf"/>
</dbReference>
<dbReference type="InterPro" id="IPR027417">
    <property type="entry name" value="P-loop_NTPase"/>
</dbReference>
<dbReference type="InterPro" id="IPR017871">
    <property type="entry name" value="ABC_transporter-like_CS"/>
</dbReference>
<keyword evidence="2" id="KW-0547">Nucleotide-binding</keyword>
<evidence type="ECO:0000313" key="7">
    <source>
        <dbReference type="EMBL" id="TIA91103.1"/>
    </source>
</evidence>
<reference evidence="7 8" key="1">
    <citation type="submission" date="2019-03" db="EMBL/GenBank/DDBJ databases">
        <title>Sequencing 23 genomes of Wallemia ichthyophaga.</title>
        <authorList>
            <person name="Gostincar C."/>
        </authorList>
    </citation>
    <scope>NUCLEOTIDE SEQUENCE [LARGE SCALE GENOMIC DNA]</scope>
    <source>
        <strain evidence="7 8">EXF-5753</strain>
    </source>
</reference>
<dbReference type="Gene3D" id="3.40.50.300">
    <property type="entry name" value="P-loop containing nucleotide triphosphate hydrolases"/>
    <property type="match status" value="2"/>
</dbReference>
<evidence type="ECO:0000313" key="8">
    <source>
        <dbReference type="Proteomes" id="UP000310189"/>
    </source>
</evidence>
<dbReference type="PANTHER" id="PTHR19211:SF117">
    <property type="entry name" value="ATP-BINDING CASSETTE SUB-FAMILY F MEMBER 3"/>
    <property type="match status" value="1"/>
</dbReference>
<evidence type="ECO:0000256" key="4">
    <source>
        <dbReference type="SAM" id="Coils"/>
    </source>
</evidence>
<keyword evidence="1" id="KW-0677">Repeat</keyword>
<evidence type="ECO:0000256" key="1">
    <source>
        <dbReference type="ARBA" id="ARBA00022737"/>
    </source>
</evidence>
<protein>
    <recommendedName>
        <fullName evidence="6">ABC transporter domain-containing protein</fullName>
    </recommendedName>
</protein>
<evidence type="ECO:0000256" key="2">
    <source>
        <dbReference type="ARBA" id="ARBA00022741"/>
    </source>
</evidence>
<evidence type="ECO:0000259" key="6">
    <source>
        <dbReference type="PROSITE" id="PS50893"/>
    </source>
</evidence>
<dbReference type="SUPFAM" id="SSF52540">
    <property type="entry name" value="P-loop containing nucleoside triphosphate hydrolases"/>
    <property type="match status" value="2"/>
</dbReference>
<dbReference type="SUPFAM" id="SSF49785">
    <property type="entry name" value="Galactose-binding domain-like"/>
    <property type="match status" value="1"/>
</dbReference>
<dbReference type="CDD" id="cd03221">
    <property type="entry name" value="ABCF_EF-3"/>
    <property type="match status" value="2"/>
</dbReference>
<accession>A0A4V6TMF2</accession>
<dbReference type="PROSITE" id="PS00211">
    <property type="entry name" value="ABC_TRANSPORTER_1"/>
    <property type="match status" value="2"/>
</dbReference>
<evidence type="ECO:0000256" key="5">
    <source>
        <dbReference type="SAM" id="SignalP"/>
    </source>
</evidence>
<dbReference type="InterPro" id="IPR032781">
    <property type="entry name" value="ABC_tran_Xtn"/>
</dbReference>
<dbReference type="PANTHER" id="PTHR19211">
    <property type="entry name" value="ATP-BINDING TRANSPORT PROTEIN-RELATED"/>
    <property type="match status" value="1"/>
</dbReference>
<dbReference type="PROSITE" id="PS50893">
    <property type="entry name" value="ABC_TRANSPORTER_2"/>
    <property type="match status" value="2"/>
</dbReference>
<feature type="coiled-coil region" evidence="4">
    <location>
        <begin position="475"/>
        <end position="508"/>
    </location>
</feature>
<name>A0A4V6TMF2_9BASI</name>
<dbReference type="InterPro" id="IPR050611">
    <property type="entry name" value="ABCF"/>
</dbReference>
<gene>
    <name evidence="7" type="ORF">E3P99_01254</name>
</gene>
<keyword evidence="3" id="KW-0067">ATP-binding</keyword>
<keyword evidence="8" id="KW-1185">Reference proteome</keyword>
<dbReference type="EMBL" id="SPNW01000014">
    <property type="protein sequence ID" value="TIA91103.1"/>
    <property type="molecule type" value="Genomic_DNA"/>
</dbReference>
<sequence>MLASVLSLFGLLSSYTALYPPFNQGDWRAVNDQIRGGSSTSHFDVSEDSQSALFYGVLDTQTLGGAGFASQANVLDEPLDLSAYDGIAIDVADVDTTGPHTFTLNLKNSKPQYRDDGRRQSAVVYESDFTPEKTGTLTLQWDSFKPTYRGKPAKDAPALDTSNIHELSFMCRSMFQQVPDGPFHIKIASVKAYKAYNKPNFQVADTIREVLPDTDELVVEYLAGYLTDADIEESDTLNMLAIPMLASASVKASQDQKLLEQLVAKLLPLLPKREAQSSTPAKLENAFSMRAADSMSKTVALEGSVDLESATKGHVSRVDMKKLEKAEAKIKAKLEKRSKRDLYQGSKLLDAQKTQQSYEELFMQVNPLTSAKGKSKDVMLNNVDVSMGSNKILTSATLQVAQGKRYGWIGRNGAGKSTVLRAMALREIAVPSHISILYVEQEIVGDDTSAVDSVLAADIWRTHYINQEIEINVKLQQMEDKIAQGENAEALANERDDLATQLGECQEKLVEMEAHMGPTKAAFLLAGLGFSESDQQRPTKSFSGGWRMRLALARALFVQPDLLLLDEPSNMLDLNAIAWLEDYLQTWPSTILVVSHDRAFLDHVATDIIHQHSERLDYYKGNFSQFYETKTERGKNELREYESQLQYRQHLQAFVDRWRYNAARASQAQSKIKILEKLPELHPPETEDSESFKFPDAEKISPPLLQLDNITFGYSPEKTILKDVDLDVSYDSRIAIVGPNGAGKSTLLKLLMGELAPSKGQLNRNGRLRVAYFTQHHMDQLDLNSTPLQFTQAKFPGRTAEQYRSFLGTFGIRGSTSLRLIGTLSGGQKSRLAFAMLALQNPHILLLDEPTNHLDMEGLDALMDALKVWNGGSIVISHDERFITTVARELWVCANGTVTKFKGDVQAYKSLIVQNIKDKPT</sequence>
<dbReference type="AlphaFoldDB" id="A0A4V6TMF2"/>
<dbReference type="FunFam" id="3.40.50.300:FF:001135">
    <property type="entry name" value="ABC transporter F family member 3"/>
    <property type="match status" value="1"/>
</dbReference>
<dbReference type="Proteomes" id="UP000310189">
    <property type="component" value="Unassembled WGS sequence"/>
</dbReference>
<proteinExistence type="predicted"/>
<dbReference type="GO" id="GO:0016887">
    <property type="term" value="F:ATP hydrolysis activity"/>
    <property type="evidence" value="ECO:0007669"/>
    <property type="project" value="InterPro"/>
</dbReference>
<dbReference type="GO" id="GO:0005524">
    <property type="term" value="F:ATP binding"/>
    <property type="evidence" value="ECO:0007669"/>
    <property type="project" value="UniProtKB-KW"/>
</dbReference>
<dbReference type="SMART" id="SM00382">
    <property type="entry name" value="AAA"/>
    <property type="match status" value="2"/>
</dbReference>
<organism evidence="7 8">
    <name type="scientific">Wallemia hederae</name>
    <dbReference type="NCBI Taxonomy" id="1540922"/>
    <lineage>
        <taxon>Eukaryota</taxon>
        <taxon>Fungi</taxon>
        <taxon>Dikarya</taxon>
        <taxon>Basidiomycota</taxon>
        <taxon>Wallemiomycotina</taxon>
        <taxon>Wallemiomycetes</taxon>
        <taxon>Wallemiales</taxon>
        <taxon>Wallemiaceae</taxon>
        <taxon>Wallemia</taxon>
    </lineage>
</organism>
<dbReference type="InterPro" id="IPR003439">
    <property type="entry name" value="ABC_transporter-like_ATP-bd"/>
</dbReference>
<dbReference type="InterPro" id="IPR013857">
    <property type="entry name" value="NADH-UbQ_OxRdtase-assoc_prot30"/>
</dbReference>
<keyword evidence="4" id="KW-0175">Coiled coil</keyword>
<evidence type="ECO:0000256" key="3">
    <source>
        <dbReference type="ARBA" id="ARBA00022840"/>
    </source>
</evidence>
<feature type="domain" description="ABC transporter" evidence="6">
    <location>
        <begin position="705"/>
        <end position="920"/>
    </location>
</feature>
<comment type="caution">
    <text evidence="7">The sequence shown here is derived from an EMBL/GenBank/DDBJ whole genome shotgun (WGS) entry which is preliminary data.</text>
</comment>
<feature type="chain" id="PRO_5020359885" description="ABC transporter domain-containing protein" evidence="5">
    <location>
        <begin position="18"/>
        <end position="921"/>
    </location>
</feature>
<dbReference type="Pfam" id="PF00005">
    <property type="entry name" value="ABC_tran"/>
    <property type="match status" value="2"/>
</dbReference>
<dbReference type="OrthoDB" id="2110130at2759"/>
<feature type="domain" description="ABC transporter" evidence="6">
    <location>
        <begin position="378"/>
        <end position="638"/>
    </location>
</feature>